<comment type="caution">
    <text evidence="1">The sequence shown here is derived from an EMBL/GenBank/DDBJ whole genome shotgun (WGS) entry which is preliminary data.</text>
</comment>
<evidence type="ECO:0000313" key="2">
    <source>
        <dbReference type="Proteomes" id="UP001529510"/>
    </source>
</evidence>
<feature type="non-terminal residue" evidence="1">
    <location>
        <position position="1"/>
    </location>
</feature>
<protein>
    <submittedName>
        <fullName evidence="1">Uncharacterized protein</fullName>
    </submittedName>
</protein>
<dbReference type="AlphaFoldDB" id="A0ABD0PCY1"/>
<keyword evidence="2" id="KW-1185">Reference proteome</keyword>
<dbReference type="Proteomes" id="UP001529510">
    <property type="component" value="Unassembled WGS sequence"/>
</dbReference>
<dbReference type="EMBL" id="JAMKFB020000016">
    <property type="protein sequence ID" value="KAL0171789.1"/>
    <property type="molecule type" value="Genomic_DNA"/>
</dbReference>
<dbReference type="SUPFAM" id="SSF57586">
    <property type="entry name" value="TNF receptor-like"/>
    <property type="match status" value="1"/>
</dbReference>
<gene>
    <name evidence="1" type="ORF">M9458_032100</name>
</gene>
<sequence length="52" mass="5859">NMEIVKECEADKNTECRCKPGYFCTHKSDSQCDYCSPVTMCPPGKGVTTHRE</sequence>
<name>A0ABD0PCY1_CIRMR</name>
<organism evidence="1 2">
    <name type="scientific">Cirrhinus mrigala</name>
    <name type="common">Mrigala</name>
    <dbReference type="NCBI Taxonomy" id="683832"/>
    <lineage>
        <taxon>Eukaryota</taxon>
        <taxon>Metazoa</taxon>
        <taxon>Chordata</taxon>
        <taxon>Craniata</taxon>
        <taxon>Vertebrata</taxon>
        <taxon>Euteleostomi</taxon>
        <taxon>Actinopterygii</taxon>
        <taxon>Neopterygii</taxon>
        <taxon>Teleostei</taxon>
        <taxon>Ostariophysi</taxon>
        <taxon>Cypriniformes</taxon>
        <taxon>Cyprinidae</taxon>
        <taxon>Labeoninae</taxon>
        <taxon>Labeonini</taxon>
        <taxon>Cirrhinus</taxon>
    </lineage>
</organism>
<reference evidence="1 2" key="1">
    <citation type="submission" date="2024-05" db="EMBL/GenBank/DDBJ databases">
        <title>Genome sequencing and assembly of Indian major carp, Cirrhinus mrigala (Hamilton, 1822).</title>
        <authorList>
            <person name="Mohindra V."/>
            <person name="Chowdhury L.M."/>
            <person name="Lal K."/>
            <person name="Jena J.K."/>
        </authorList>
    </citation>
    <scope>NUCLEOTIDE SEQUENCE [LARGE SCALE GENOMIC DNA]</scope>
    <source>
        <strain evidence="1">CM1030</strain>
        <tissue evidence="1">Blood</tissue>
    </source>
</reference>
<accession>A0ABD0PCY1</accession>
<proteinExistence type="predicted"/>
<dbReference type="Gene3D" id="2.10.50.10">
    <property type="entry name" value="Tumor Necrosis Factor Receptor, subunit A, domain 2"/>
    <property type="match status" value="1"/>
</dbReference>
<evidence type="ECO:0000313" key="1">
    <source>
        <dbReference type="EMBL" id="KAL0171789.1"/>
    </source>
</evidence>